<organism evidence="1 2">
    <name type="scientific">Gossypium barbadense</name>
    <name type="common">Sea Island cotton</name>
    <name type="synonym">Hibiscus barbadensis</name>
    <dbReference type="NCBI Taxonomy" id="3634"/>
    <lineage>
        <taxon>Eukaryota</taxon>
        <taxon>Viridiplantae</taxon>
        <taxon>Streptophyta</taxon>
        <taxon>Embryophyta</taxon>
        <taxon>Tracheophyta</taxon>
        <taxon>Spermatophyta</taxon>
        <taxon>Magnoliopsida</taxon>
        <taxon>eudicotyledons</taxon>
        <taxon>Gunneridae</taxon>
        <taxon>Pentapetalae</taxon>
        <taxon>rosids</taxon>
        <taxon>malvids</taxon>
        <taxon>Malvales</taxon>
        <taxon>Malvaceae</taxon>
        <taxon>Malvoideae</taxon>
        <taxon>Gossypium</taxon>
    </lineage>
</organism>
<sequence length="164" mass="18980">MMNSFWWGSSTDGQRGIRWVEWDKLCAPKKYGVLGFRNLRCFDLAMLGNCFCVTSTPLLSMEEMTVQDLFIVDGMAWDKDLWKGLFTLSDVSRITSVLVAFYKKTDKLMWHYDRNGQYTVQPGYCSAMAMMVLAITCERFPLANDMEHIPLGRGRQQYRGLMLL</sequence>
<dbReference type="PANTHER" id="PTHR33116">
    <property type="entry name" value="REVERSE TRANSCRIPTASE ZINC-BINDING DOMAIN-CONTAINING PROTEIN-RELATED-RELATED"/>
    <property type="match status" value="1"/>
</dbReference>
<reference evidence="1 2" key="1">
    <citation type="submission" date="2015-01" db="EMBL/GenBank/DDBJ databases">
        <title>Genome of allotetraploid Gossypium barbadense reveals genomic plasticity and fiber elongation in cotton evolution.</title>
        <authorList>
            <person name="Chen X."/>
            <person name="Liu X."/>
            <person name="Zhao B."/>
            <person name="Zheng H."/>
            <person name="Hu Y."/>
            <person name="Lu G."/>
            <person name="Yang C."/>
            <person name="Chen J."/>
            <person name="Shan C."/>
            <person name="Zhang L."/>
            <person name="Zhou Y."/>
            <person name="Wang L."/>
            <person name="Guo W."/>
            <person name="Bai Y."/>
            <person name="Ruan J."/>
            <person name="Shangguan X."/>
            <person name="Mao Y."/>
            <person name="Jiang J."/>
            <person name="Zhu Y."/>
            <person name="Lei J."/>
            <person name="Kang H."/>
            <person name="Chen S."/>
            <person name="He X."/>
            <person name="Wang R."/>
            <person name="Wang Y."/>
            <person name="Chen J."/>
            <person name="Wang L."/>
            <person name="Yu S."/>
            <person name="Wang B."/>
            <person name="Wei J."/>
            <person name="Song S."/>
            <person name="Lu X."/>
            <person name="Gao Z."/>
            <person name="Gu W."/>
            <person name="Deng X."/>
            <person name="Ma D."/>
            <person name="Wang S."/>
            <person name="Liang W."/>
            <person name="Fang L."/>
            <person name="Cai C."/>
            <person name="Zhu X."/>
            <person name="Zhou B."/>
            <person name="Zhang Y."/>
            <person name="Chen Z."/>
            <person name="Xu S."/>
            <person name="Zhu R."/>
            <person name="Wang S."/>
            <person name="Zhang T."/>
            <person name="Zhao G."/>
        </authorList>
    </citation>
    <scope>NUCLEOTIDE SEQUENCE [LARGE SCALE GENOMIC DNA]</scope>
    <source>
        <strain evidence="2">cv. Xinhai21</strain>
        <tissue evidence="1">Leaf</tissue>
    </source>
</reference>
<evidence type="ECO:0000313" key="1">
    <source>
        <dbReference type="EMBL" id="PPS11567.1"/>
    </source>
</evidence>
<proteinExistence type="predicted"/>
<evidence type="ECO:0008006" key="3">
    <source>
        <dbReference type="Google" id="ProtNLM"/>
    </source>
</evidence>
<dbReference type="PANTHER" id="PTHR33116:SF86">
    <property type="entry name" value="REVERSE TRANSCRIPTASE DOMAIN-CONTAINING PROTEIN"/>
    <property type="match status" value="1"/>
</dbReference>
<accession>A0A2P5Y7K1</accession>
<dbReference type="EMBL" id="KZ663571">
    <property type="protein sequence ID" value="PPS11567.1"/>
    <property type="molecule type" value="Genomic_DNA"/>
</dbReference>
<name>A0A2P5Y7K1_GOSBA</name>
<gene>
    <name evidence="1" type="ORF">GOBAR_AA09086</name>
</gene>
<protein>
    <recommendedName>
        <fullName evidence="3">Reverse transcriptase zinc-binding domain-containing protein</fullName>
    </recommendedName>
</protein>
<dbReference type="AlphaFoldDB" id="A0A2P5Y7K1"/>
<dbReference type="Proteomes" id="UP000239757">
    <property type="component" value="Unassembled WGS sequence"/>
</dbReference>
<dbReference type="OrthoDB" id="1734132at2759"/>
<evidence type="ECO:0000313" key="2">
    <source>
        <dbReference type="Proteomes" id="UP000239757"/>
    </source>
</evidence>